<dbReference type="InterPro" id="IPR050194">
    <property type="entry name" value="Glycosyltransferase_grp1"/>
</dbReference>
<protein>
    <recommendedName>
        <fullName evidence="5">Glycosyl transferase family 1 domain-containing protein</fullName>
    </recommendedName>
</protein>
<dbReference type="Gene3D" id="3.40.50.2000">
    <property type="entry name" value="Glycogen Phosphorylase B"/>
    <property type="match status" value="2"/>
</dbReference>
<dbReference type="Proteomes" id="UP000179233">
    <property type="component" value="Unassembled WGS sequence"/>
</dbReference>
<dbReference type="PANTHER" id="PTHR45947:SF3">
    <property type="entry name" value="SULFOQUINOVOSYL TRANSFERASE SQD2"/>
    <property type="match status" value="1"/>
</dbReference>
<dbReference type="CDD" id="cd03801">
    <property type="entry name" value="GT4_PimA-like"/>
    <property type="match status" value="1"/>
</dbReference>
<dbReference type="InterPro" id="IPR028098">
    <property type="entry name" value="Glyco_trans_4-like_N"/>
</dbReference>
<name>A0A1G1VSZ5_9BACT</name>
<feature type="domain" description="Glycosyl transferase family 1" evidence="1">
    <location>
        <begin position="182"/>
        <end position="335"/>
    </location>
</feature>
<evidence type="ECO:0000313" key="3">
    <source>
        <dbReference type="EMBL" id="OGY18528.1"/>
    </source>
</evidence>
<sequence>MNILLVNEFYPDGAQPTIVGGVQARNYFVAKYLSEKHNVEVVSLNRGSIAATTLSMFPRLASLIRIILIKPKKRPDLIEASNVTTYFPAFLLAKRLGLPAVAWVPDVLGKYWTDYFPLPVAIAGRVMEVTGLKLPWNHWIAMSQVTQKKLIALGIPPERITVIYGGVEYGKLKALNVKKFLRPTVCTIARLLPYKRIADLIEAIAILKRKIPGIQCLIIGEGPEGKNLKSQITNRKLAKDVKLLGNLPYPDVTKTLHRSHLFCLPSLVEGFGIATVEALATGVPYVNARIPATEEITGNGKGGLLFLPQEIRDLAEKLNILFTNQTLYNQKKKEGQLLAKRFDWAIIARETEQVYTEAIRNFKS</sequence>
<dbReference type="SUPFAM" id="SSF53756">
    <property type="entry name" value="UDP-Glycosyltransferase/glycogen phosphorylase"/>
    <property type="match status" value="1"/>
</dbReference>
<reference evidence="3 4" key="1">
    <citation type="journal article" date="2016" name="Nat. Commun.">
        <title>Thousands of microbial genomes shed light on interconnected biogeochemical processes in an aquifer system.</title>
        <authorList>
            <person name="Anantharaman K."/>
            <person name="Brown C.T."/>
            <person name="Hug L.A."/>
            <person name="Sharon I."/>
            <person name="Castelle C.J."/>
            <person name="Probst A.J."/>
            <person name="Thomas B.C."/>
            <person name="Singh A."/>
            <person name="Wilkins M.J."/>
            <person name="Karaoz U."/>
            <person name="Brodie E.L."/>
            <person name="Williams K.H."/>
            <person name="Hubbard S.S."/>
            <person name="Banfield J.F."/>
        </authorList>
    </citation>
    <scope>NUCLEOTIDE SEQUENCE [LARGE SCALE GENOMIC DNA]</scope>
</reference>
<evidence type="ECO:0008006" key="5">
    <source>
        <dbReference type="Google" id="ProtNLM"/>
    </source>
</evidence>
<dbReference type="InterPro" id="IPR001296">
    <property type="entry name" value="Glyco_trans_1"/>
</dbReference>
<dbReference type="EMBL" id="MHCJ01000003">
    <property type="protein sequence ID" value="OGY18528.1"/>
    <property type="molecule type" value="Genomic_DNA"/>
</dbReference>
<proteinExistence type="predicted"/>
<evidence type="ECO:0000259" key="2">
    <source>
        <dbReference type="Pfam" id="PF13439"/>
    </source>
</evidence>
<accession>A0A1G1VSZ5</accession>
<dbReference type="PANTHER" id="PTHR45947">
    <property type="entry name" value="SULFOQUINOVOSYL TRANSFERASE SQD2"/>
    <property type="match status" value="1"/>
</dbReference>
<gene>
    <name evidence="3" type="ORF">A2786_03455</name>
</gene>
<evidence type="ECO:0000313" key="4">
    <source>
        <dbReference type="Proteomes" id="UP000179233"/>
    </source>
</evidence>
<dbReference type="GO" id="GO:0016757">
    <property type="term" value="F:glycosyltransferase activity"/>
    <property type="evidence" value="ECO:0007669"/>
    <property type="project" value="InterPro"/>
</dbReference>
<dbReference type="AlphaFoldDB" id="A0A1G1VSZ5"/>
<comment type="caution">
    <text evidence="3">The sequence shown here is derived from an EMBL/GenBank/DDBJ whole genome shotgun (WGS) entry which is preliminary data.</text>
</comment>
<dbReference type="Pfam" id="PF13439">
    <property type="entry name" value="Glyco_transf_4"/>
    <property type="match status" value="1"/>
</dbReference>
<dbReference type="Pfam" id="PF00534">
    <property type="entry name" value="Glycos_transf_1"/>
    <property type="match status" value="1"/>
</dbReference>
<feature type="domain" description="Glycosyltransferase subfamily 4-like N-terminal" evidence="2">
    <location>
        <begin position="19"/>
        <end position="168"/>
    </location>
</feature>
<evidence type="ECO:0000259" key="1">
    <source>
        <dbReference type="Pfam" id="PF00534"/>
    </source>
</evidence>
<organism evidence="3 4">
    <name type="scientific">Candidatus Chisholmbacteria bacterium RIFCSPHIGHO2_01_FULL_52_32</name>
    <dbReference type="NCBI Taxonomy" id="1797591"/>
    <lineage>
        <taxon>Bacteria</taxon>
        <taxon>Candidatus Chisholmiibacteriota</taxon>
    </lineage>
</organism>